<dbReference type="Proteomes" id="UP000305729">
    <property type="component" value="Chromosome 1"/>
</dbReference>
<keyword evidence="2" id="KW-0378">Hydrolase</keyword>
<dbReference type="GO" id="GO:0016998">
    <property type="term" value="P:cell wall macromolecule catabolic process"/>
    <property type="evidence" value="ECO:0007669"/>
    <property type="project" value="InterPro"/>
</dbReference>
<protein>
    <submittedName>
        <fullName evidence="2">Glycoside hydrolase family 19 protein</fullName>
    </submittedName>
</protein>
<accession>A0A5S3UPT5</accession>
<name>A0A5S3UPT5_9GAMM</name>
<dbReference type="Pfam" id="PF00182">
    <property type="entry name" value="Glyco_hydro_19"/>
    <property type="match status" value="1"/>
</dbReference>
<proteinExistence type="predicted"/>
<sequence>MAMQLSQSLIKDIMPHASIDNIRYYLSALNSVLPEYEITTPLRMAHFLAQIGHESGSLKYKQENLNYSTVALSSVFSKYFPDATLAAEYARKPELIANRVYADRMGNGDEDSGDGWRYRGRGLIQLTGKSNYQRCGEAIGQDLLGQPDLICSEPEIAVRSACFYWQSRKLNALADQDELVAITRKINGGIHGLEDRAAFLNRAKQFMSIDQGV</sequence>
<organism evidence="2 3">
    <name type="scientific">Pseudoalteromonas rubra</name>
    <dbReference type="NCBI Taxonomy" id="43658"/>
    <lineage>
        <taxon>Bacteria</taxon>
        <taxon>Pseudomonadati</taxon>
        <taxon>Pseudomonadota</taxon>
        <taxon>Gammaproteobacteria</taxon>
        <taxon>Alteromonadales</taxon>
        <taxon>Pseudoalteromonadaceae</taxon>
        <taxon>Pseudoalteromonas</taxon>
    </lineage>
</organism>
<evidence type="ECO:0000259" key="1">
    <source>
        <dbReference type="Pfam" id="PF00182"/>
    </source>
</evidence>
<dbReference type="SUPFAM" id="SSF53955">
    <property type="entry name" value="Lysozyme-like"/>
    <property type="match status" value="1"/>
</dbReference>
<dbReference type="GO" id="GO:0006032">
    <property type="term" value="P:chitin catabolic process"/>
    <property type="evidence" value="ECO:0007669"/>
    <property type="project" value="InterPro"/>
</dbReference>
<dbReference type="PANTHER" id="PTHR34408:SF1">
    <property type="entry name" value="GLYCOSYL HYDROLASE FAMILY 19 DOMAIN-CONTAINING PROTEIN HI_1415"/>
    <property type="match status" value="1"/>
</dbReference>
<dbReference type="EMBL" id="CP045429">
    <property type="protein sequence ID" value="QPB83444.1"/>
    <property type="molecule type" value="Genomic_DNA"/>
</dbReference>
<dbReference type="PANTHER" id="PTHR34408">
    <property type="entry name" value="FAMILY PROTEIN, PUTATIVE-RELATED"/>
    <property type="match status" value="1"/>
</dbReference>
<dbReference type="GO" id="GO:0004568">
    <property type="term" value="F:chitinase activity"/>
    <property type="evidence" value="ECO:0007669"/>
    <property type="project" value="InterPro"/>
</dbReference>
<gene>
    <name evidence="2" type="ORF">CWC22_010785</name>
</gene>
<evidence type="ECO:0000313" key="3">
    <source>
        <dbReference type="Proteomes" id="UP000305729"/>
    </source>
</evidence>
<reference evidence="2 3" key="1">
    <citation type="submission" date="2019-10" db="EMBL/GenBank/DDBJ databases">
        <title>Pseudoalteromonas rubra S4059.</title>
        <authorList>
            <person name="Paulsen S."/>
            <person name="Wang X."/>
        </authorList>
    </citation>
    <scope>NUCLEOTIDE SEQUENCE [LARGE SCALE GENOMIC DNA]</scope>
    <source>
        <strain evidence="2 3">S4059</strain>
    </source>
</reference>
<dbReference type="InterPro" id="IPR000726">
    <property type="entry name" value="Glyco_hydro_19_cat"/>
</dbReference>
<dbReference type="InterPro" id="IPR023346">
    <property type="entry name" value="Lysozyme-like_dom_sf"/>
</dbReference>
<dbReference type="Gene3D" id="1.10.530.10">
    <property type="match status" value="1"/>
</dbReference>
<dbReference type="InterPro" id="IPR052354">
    <property type="entry name" value="Cell_Wall_Dynamics_Protein"/>
</dbReference>
<evidence type="ECO:0000313" key="2">
    <source>
        <dbReference type="EMBL" id="QPB83444.1"/>
    </source>
</evidence>
<dbReference type="STRING" id="43658.AT705_03785"/>
<feature type="domain" description="Glycoside hydrolase family 19 catalytic" evidence="1">
    <location>
        <begin position="82"/>
        <end position="169"/>
    </location>
</feature>
<dbReference type="AlphaFoldDB" id="A0A5S3UPT5"/>